<gene>
    <name evidence="2" type="ORF">PFNF54_02238</name>
</gene>
<dbReference type="Proteomes" id="UP000030673">
    <property type="component" value="Unassembled WGS sequence"/>
</dbReference>
<dbReference type="AlphaFoldDB" id="W7JVE1"/>
<name>W7JVE1_PLAFO</name>
<evidence type="ECO:0000313" key="3">
    <source>
        <dbReference type="Proteomes" id="UP000030673"/>
    </source>
</evidence>
<evidence type="ECO:0000256" key="1">
    <source>
        <dbReference type="SAM" id="MobiDB-lite"/>
    </source>
</evidence>
<proteinExistence type="predicted"/>
<evidence type="ECO:0000313" key="2">
    <source>
        <dbReference type="EMBL" id="EWC88968.1"/>
    </source>
</evidence>
<feature type="region of interest" description="Disordered" evidence="1">
    <location>
        <begin position="1"/>
        <end position="81"/>
    </location>
</feature>
<feature type="compositionally biased region" description="Basic and acidic residues" evidence="1">
    <location>
        <begin position="7"/>
        <end position="19"/>
    </location>
</feature>
<sequence length="118" mass="12832">MQQTGNEENKNDINNERRVSKISNEYPGENEKDNLDGDSNAIIESINEVMNAEDASSVSERRDRHKKAGVEADTEAGVETGAEVEVDTDVDIEKGEVQVGVEVERGISIGVEGIEAEV</sequence>
<dbReference type="EMBL" id="KE123791">
    <property type="protein sequence ID" value="EWC88968.1"/>
    <property type="molecule type" value="Genomic_DNA"/>
</dbReference>
<protein>
    <submittedName>
        <fullName evidence="2">Uncharacterized protein</fullName>
    </submittedName>
</protein>
<accession>W7JVE1</accession>
<keyword evidence="3" id="KW-1185">Reference proteome</keyword>
<reference evidence="2 3" key="1">
    <citation type="submission" date="2013-02" db="EMBL/GenBank/DDBJ databases">
        <title>The Genome Sequence of Plasmodium falciparum NF54.</title>
        <authorList>
            <consortium name="The Broad Institute Genome Sequencing Platform"/>
            <consortium name="The Broad Institute Genome Sequencing Center for Infectious Disease"/>
            <person name="Neafsey D."/>
            <person name="Cheeseman I."/>
            <person name="Volkman S."/>
            <person name="Adams J."/>
            <person name="Walker B."/>
            <person name="Young S.K."/>
            <person name="Zeng Q."/>
            <person name="Gargeya S."/>
            <person name="Fitzgerald M."/>
            <person name="Haas B."/>
            <person name="Abouelleil A."/>
            <person name="Alvarado L."/>
            <person name="Arachchi H.M."/>
            <person name="Berlin A.M."/>
            <person name="Chapman S.B."/>
            <person name="Dewar J."/>
            <person name="Goldberg J."/>
            <person name="Griggs A."/>
            <person name="Gujja S."/>
            <person name="Hansen M."/>
            <person name="Howarth C."/>
            <person name="Imamovic A."/>
            <person name="Larimer J."/>
            <person name="McCowan C."/>
            <person name="Murphy C."/>
            <person name="Neiman D."/>
            <person name="Pearson M."/>
            <person name="Priest M."/>
            <person name="Roberts A."/>
            <person name="Saif S."/>
            <person name="Shea T."/>
            <person name="Sisk P."/>
            <person name="Sykes S."/>
            <person name="Wortman J."/>
            <person name="Nusbaum C."/>
            <person name="Birren B."/>
        </authorList>
    </citation>
    <scope>NUCLEOTIDE SEQUENCE [LARGE SCALE GENOMIC DNA]</scope>
    <source>
        <strain evidence="2 3">NF54</strain>
    </source>
</reference>
<feature type="compositionally biased region" description="Acidic residues" evidence="1">
    <location>
        <begin position="72"/>
        <end position="81"/>
    </location>
</feature>
<organism evidence="2 3">
    <name type="scientific">Plasmodium falciparum (isolate NF54)</name>
    <dbReference type="NCBI Taxonomy" id="5843"/>
    <lineage>
        <taxon>Eukaryota</taxon>
        <taxon>Sar</taxon>
        <taxon>Alveolata</taxon>
        <taxon>Apicomplexa</taxon>
        <taxon>Aconoidasida</taxon>
        <taxon>Haemosporida</taxon>
        <taxon>Plasmodiidae</taxon>
        <taxon>Plasmodium</taxon>
        <taxon>Plasmodium (Laverania)</taxon>
    </lineage>
</organism>